<keyword evidence="4 6" id="KW-0472">Membrane</keyword>
<evidence type="ECO:0000256" key="5">
    <source>
        <dbReference type="SAM" id="MobiDB-lite"/>
    </source>
</evidence>
<dbReference type="PANTHER" id="PTHR23507:SF1">
    <property type="entry name" value="FI18259P1-RELATED"/>
    <property type="match status" value="1"/>
</dbReference>
<feature type="transmembrane region" description="Helical" evidence="6">
    <location>
        <begin position="179"/>
        <end position="198"/>
    </location>
</feature>
<dbReference type="SUPFAM" id="SSF103473">
    <property type="entry name" value="MFS general substrate transporter"/>
    <property type="match status" value="1"/>
</dbReference>
<accession>W4KD17</accession>
<reference evidence="7 8" key="1">
    <citation type="journal article" date="2012" name="New Phytol.">
        <title>Insight into trade-off between wood decay and parasitism from the genome of a fungal forest pathogen.</title>
        <authorList>
            <person name="Olson A."/>
            <person name="Aerts A."/>
            <person name="Asiegbu F."/>
            <person name="Belbahri L."/>
            <person name="Bouzid O."/>
            <person name="Broberg A."/>
            <person name="Canback B."/>
            <person name="Coutinho P.M."/>
            <person name="Cullen D."/>
            <person name="Dalman K."/>
            <person name="Deflorio G."/>
            <person name="van Diepen L.T."/>
            <person name="Dunand C."/>
            <person name="Duplessis S."/>
            <person name="Durling M."/>
            <person name="Gonthier P."/>
            <person name="Grimwood J."/>
            <person name="Fossdal C.G."/>
            <person name="Hansson D."/>
            <person name="Henrissat B."/>
            <person name="Hietala A."/>
            <person name="Himmelstrand K."/>
            <person name="Hoffmeister D."/>
            <person name="Hogberg N."/>
            <person name="James T.Y."/>
            <person name="Karlsson M."/>
            <person name="Kohler A."/>
            <person name="Kues U."/>
            <person name="Lee Y.H."/>
            <person name="Lin Y.C."/>
            <person name="Lind M."/>
            <person name="Lindquist E."/>
            <person name="Lombard V."/>
            <person name="Lucas S."/>
            <person name="Lunden K."/>
            <person name="Morin E."/>
            <person name="Murat C."/>
            <person name="Park J."/>
            <person name="Raffaello T."/>
            <person name="Rouze P."/>
            <person name="Salamov A."/>
            <person name="Schmutz J."/>
            <person name="Solheim H."/>
            <person name="Stahlberg J."/>
            <person name="Velez H."/>
            <person name="de Vries R.P."/>
            <person name="Wiebenga A."/>
            <person name="Woodward S."/>
            <person name="Yakovlev I."/>
            <person name="Garbelotto M."/>
            <person name="Martin F."/>
            <person name="Grigoriev I.V."/>
            <person name="Stenlid J."/>
        </authorList>
    </citation>
    <scope>NUCLEOTIDE SEQUENCE [LARGE SCALE GENOMIC DNA]</scope>
    <source>
        <strain evidence="7 8">TC 32-1</strain>
    </source>
</reference>
<dbReference type="Proteomes" id="UP000030671">
    <property type="component" value="Unassembled WGS sequence"/>
</dbReference>
<dbReference type="AlphaFoldDB" id="W4KD17"/>
<dbReference type="EMBL" id="KI925457">
    <property type="protein sequence ID" value="ETW82966.1"/>
    <property type="molecule type" value="Genomic_DNA"/>
</dbReference>
<dbReference type="FunCoup" id="W4KD17">
    <property type="interactions" value="23"/>
</dbReference>
<keyword evidence="3 6" id="KW-1133">Transmembrane helix</keyword>
<dbReference type="GeneID" id="20667702"/>
<comment type="subcellular location">
    <subcellularLocation>
        <location evidence="1">Membrane</location>
        <topology evidence="1">Multi-pass membrane protein</topology>
    </subcellularLocation>
</comment>
<feature type="transmembrane region" description="Helical" evidence="6">
    <location>
        <begin position="210"/>
        <end position="233"/>
    </location>
</feature>
<dbReference type="OrthoDB" id="3026777at2759"/>
<organism evidence="7 8">
    <name type="scientific">Heterobasidion irregulare (strain TC 32-1)</name>
    <dbReference type="NCBI Taxonomy" id="747525"/>
    <lineage>
        <taxon>Eukaryota</taxon>
        <taxon>Fungi</taxon>
        <taxon>Dikarya</taxon>
        <taxon>Basidiomycota</taxon>
        <taxon>Agaricomycotina</taxon>
        <taxon>Agaricomycetes</taxon>
        <taxon>Russulales</taxon>
        <taxon>Bondarzewiaceae</taxon>
        <taxon>Heterobasidion</taxon>
        <taxon>Heterobasidion annosum species complex</taxon>
    </lineage>
</organism>
<dbReference type="InterPro" id="IPR011701">
    <property type="entry name" value="MFS"/>
</dbReference>
<dbReference type="Pfam" id="PF07690">
    <property type="entry name" value="MFS_1"/>
    <property type="match status" value="1"/>
</dbReference>
<keyword evidence="8" id="KW-1185">Reference proteome</keyword>
<feature type="transmembrane region" description="Helical" evidence="6">
    <location>
        <begin position="385"/>
        <end position="408"/>
    </location>
</feature>
<dbReference type="KEGG" id="hir:HETIRDRAFT_157157"/>
<evidence type="ECO:0000256" key="6">
    <source>
        <dbReference type="SAM" id="Phobius"/>
    </source>
</evidence>
<dbReference type="GO" id="GO:0016020">
    <property type="term" value="C:membrane"/>
    <property type="evidence" value="ECO:0007669"/>
    <property type="project" value="UniProtKB-SubCell"/>
</dbReference>
<evidence type="ECO:0000256" key="3">
    <source>
        <dbReference type="ARBA" id="ARBA00022989"/>
    </source>
</evidence>
<evidence type="ECO:0008006" key="9">
    <source>
        <dbReference type="Google" id="ProtNLM"/>
    </source>
</evidence>
<feature type="compositionally biased region" description="Low complexity" evidence="5">
    <location>
        <begin position="568"/>
        <end position="580"/>
    </location>
</feature>
<feature type="transmembrane region" description="Helical" evidence="6">
    <location>
        <begin position="351"/>
        <end position="373"/>
    </location>
</feature>
<evidence type="ECO:0000256" key="1">
    <source>
        <dbReference type="ARBA" id="ARBA00004141"/>
    </source>
</evidence>
<evidence type="ECO:0000313" key="8">
    <source>
        <dbReference type="Proteomes" id="UP000030671"/>
    </source>
</evidence>
<keyword evidence="2 6" id="KW-0812">Transmembrane</keyword>
<dbReference type="Gene3D" id="1.20.1250.20">
    <property type="entry name" value="MFS general substrate transporter like domains"/>
    <property type="match status" value="1"/>
</dbReference>
<feature type="compositionally biased region" description="Acidic residues" evidence="5">
    <location>
        <begin position="77"/>
        <end position="87"/>
    </location>
</feature>
<feature type="region of interest" description="Disordered" evidence="5">
    <location>
        <begin position="70"/>
        <end position="94"/>
    </location>
</feature>
<feature type="transmembrane region" description="Helical" evidence="6">
    <location>
        <begin position="312"/>
        <end position="331"/>
    </location>
</feature>
<dbReference type="GO" id="GO:0022857">
    <property type="term" value="F:transmembrane transporter activity"/>
    <property type="evidence" value="ECO:0007669"/>
    <property type="project" value="InterPro"/>
</dbReference>
<protein>
    <recommendedName>
        <fullName evidence="9">Major facilitator superfamily</fullName>
    </recommendedName>
</protein>
<dbReference type="InterPro" id="IPR036259">
    <property type="entry name" value="MFS_trans_sf"/>
</dbReference>
<evidence type="ECO:0000256" key="2">
    <source>
        <dbReference type="ARBA" id="ARBA00022692"/>
    </source>
</evidence>
<feature type="transmembrane region" description="Helical" evidence="6">
    <location>
        <begin position="253"/>
        <end position="276"/>
    </location>
</feature>
<feature type="transmembrane region" description="Helical" evidence="6">
    <location>
        <begin position="535"/>
        <end position="557"/>
    </location>
</feature>
<dbReference type="InParanoid" id="W4KD17"/>
<evidence type="ECO:0000256" key="4">
    <source>
        <dbReference type="ARBA" id="ARBA00023136"/>
    </source>
</evidence>
<feature type="transmembrane region" description="Helical" evidence="6">
    <location>
        <begin position="141"/>
        <end position="159"/>
    </location>
</feature>
<evidence type="ECO:0000313" key="7">
    <source>
        <dbReference type="EMBL" id="ETW82966.1"/>
    </source>
</evidence>
<dbReference type="PANTHER" id="PTHR23507">
    <property type="entry name" value="ZGC:174356"/>
    <property type="match status" value="1"/>
</dbReference>
<dbReference type="HOGENOM" id="CLU_017517_1_0_1"/>
<gene>
    <name evidence="7" type="ORF">HETIRDRAFT_157157</name>
</gene>
<feature type="compositionally biased region" description="Low complexity" evidence="5">
    <location>
        <begin position="617"/>
        <end position="627"/>
    </location>
</feature>
<feature type="transmembrane region" description="Helical" evidence="6">
    <location>
        <begin position="503"/>
        <end position="529"/>
    </location>
</feature>
<sequence>MDDPIQERPRSVSESDPLLGSERRAKKPFYRPRPLWIVPFAIIASISRGMTLAPRVEVYTQLSCNALHNHYNHTSGDQDDSEDDDSDDPRRLPSQICLSDPAVQAGAARLQTIMTTTMGVLSAVTTGWWGRFGEKHGRTKVLAASTLGLLLTDLAFILVSTPSSPLSHHGHKLLLLSPIFEGLLGGWSTLQGATSAYVSDCTSDGSRSHIFSRFTGVFYLGFAIGPTLGAFFIRHPLLNPDSAGHPDTKGVPTVTTVFWIAIMCSCANLLLSAFVFPESLGKAKLKAARKAFAASLTAVDDGASPSGDSKQLRGGVVGFVVGFFSPLMVFAPRKTDMGGKSLRKRRDWSLTWLGCALFAYMLSMGVFQLKYLYAEHVFGWGAEQLSYYISFVGGARAIHLLFIMPWLISAFKPAPVVTSGPSSGPSSADLQHSISFDLAIMRSSLFLDILSHTLVSLPLTTTSVSFTGLTVISSFASGMLPAGQSLAICIMQRNGFGEEGLGALFGAISALQAVGQMILGPLLFGMIYSSTVARFPQAIFVLACGLVVFSLSMLLLIRADPTQRAAASTAGPRAKAAAGAKGKGKAKAKLGKLRITDKPEPERGRSRAVKHVGDGPSASQSAASVSEAGPSVSASAATVAAAGGSSDAV</sequence>
<feature type="compositionally biased region" description="Basic and acidic residues" evidence="5">
    <location>
        <begin position="594"/>
        <end position="605"/>
    </location>
</feature>
<name>W4KD17_HETIT</name>
<dbReference type="eggNOG" id="KOG2816">
    <property type="taxonomic scope" value="Eukaryota"/>
</dbReference>
<dbReference type="RefSeq" id="XP_009545262.1">
    <property type="nucleotide sequence ID" value="XM_009546967.1"/>
</dbReference>
<proteinExistence type="predicted"/>
<feature type="transmembrane region" description="Helical" evidence="6">
    <location>
        <begin position="466"/>
        <end position="491"/>
    </location>
</feature>
<feature type="compositionally biased region" description="Basic residues" evidence="5">
    <location>
        <begin position="582"/>
        <end position="592"/>
    </location>
</feature>
<feature type="region of interest" description="Disordered" evidence="5">
    <location>
        <begin position="568"/>
        <end position="627"/>
    </location>
</feature>